<gene>
    <name evidence="1" type="ORF">QBC38DRAFT_495608</name>
</gene>
<keyword evidence="2" id="KW-1185">Reference proteome</keyword>
<evidence type="ECO:0000313" key="1">
    <source>
        <dbReference type="EMBL" id="KAK4231592.1"/>
    </source>
</evidence>
<dbReference type="EMBL" id="MU865292">
    <property type="protein sequence ID" value="KAK4231592.1"/>
    <property type="molecule type" value="Genomic_DNA"/>
</dbReference>
<proteinExistence type="predicted"/>
<organism evidence="1 2">
    <name type="scientific">Podospora fimiseda</name>
    <dbReference type="NCBI Taxonomy" id="252190"/>
    <lineage>
        <taxon>Eukaryota</taxon>
        <taxon>Fungi</taxon>
        <taxon>Dikarya</taxon>
        <taxon>Ascomycota</taxon>
        <taxon>Pezizomycotina</taxon>
        <taxon>Sordariomycetes</taxon>
        <taxon>Sordariomycetidae</taxon>
        <taxon>Sordariales</taxon>
        <taxon>Podosporaceae</taxon>
        <taxon>Podospora</taxon>
    </lineage>
</organism>
<name>A0AAN7BYE5_9PEZI</name>
<reference evidence="1" key="1">
    <citation type="journal article" date="2023" name="Mol. Phylogenet. Evol.">
        <title>Genome-scale phylogeny and comparative genomics of the fungal order Sordariales.</title>
        <authorList>
            <person name="Hensen N."/>
            <person name="Bonometti L."/>
            <person name="Westerberg I."/>
            <person name="Brannstrom I.O."/>
            <person name="Guillou S."/>
            <person name="Cros-Aarteil S."/>
            <person name="Calhoun S."/>
            <person name="Haridas S."/>
            <person name="Kuo A."/>
            <person name="Mondo S."/>
            <person name="Pangilinan J."/>
            <person name="Riley R."/>
            <person name="LaButti K."/>
            <person name="Andreopoulos B."/>
            <person name="Lipzen A."/>
            <person name="Chen C."/>
            <person name="Yan M."/>
            <person name="Daum C."/>
            <person name="Ng V."/>
            <person name="Clum A."/>
            <person name="Steindorff A."/>
            <person name="Ohm R.A."/>
            <person name="Martin F."/>
            <person name="Silar P."/>
            <person name="Natvig D.O."/>
            <person name="Lalanne C."/>
            <person name="Gautier V."/>
            <person name="Ament-Velasquez S.L."/>
            <person name="Kruys A."/>
            <person name="Hutchinson M.I."/>
            <person name="Powell A.J."/>
            <person name="Barry K."/>
            <person name="Miller A.N."/>
            <person name="Grigoriev I.V."/>
            <person name="Debuchy R."/>
            <person name="Gladieux P."/>
            <person name="Hiltunen Thoren M."/>
            <person name="Johannesson H."/>
        </authorList>
    </citation>
    <scope>NUCLEOTIDE SEQUENCE</scope>
    <source>
        <strain evidence="1">CBS 990.96</strain>
    </source>
</reference>
<dbReference type="AlphaFoldDB" id="A0AAN7BYE5"/>
<accession>A0AAN7BYE5</accession>
<evidence type="ECO:0000313" key="2">
    <source>
        <dbReference type="Proteomes" id="UP001301958"/>
    </source>
</evidence>
<comment type="caution">
    <text evidence="1">The sequence shown here is derived from an EMBL/GenBank/DDBJ whole genome shotgun (WGS) entry which is preliminary data.</text>
</comment>
<dbReference type="Proteomes" id="UP001301958">
    <property type="component" value="Unassembled WGS sequence"/>
</dbReference>
<sequence>MGCRSARSCCIGGPYLALKSAQSDREQALRKVDSGSTGYVQELFKIADSLYLRRVRVPVLHVLPNELGGPKLKDSITADSVLPELCCQSRQRGYSQRQYGRSKTAANVFGITGAIWWRQTLRTDESRFDEFCFAPHADTLQESALHDPTPLDELFWLAVGCLPVRGGDGKIERVLDLRFEVRGPSRITPSRRTALRAHHSGAVFKQRPSPSARYLQWAIAMGAGAINHERIYYLDILEGQEASEAYQYSRAPMGGRLLHVQVPEALHLDGCLVRKVGDTGWICVKEAVGPLTLFQALVTVNDLSERFEKISELFEQETDNTLKALLVNLEANIRKTIGARDLSNITFSRERATLSFDLISHMEHRS</sequence>
<protein>
    <submittedName>
        <fullName evidence="1">Uncharacterized protein</fullName>
    </submittedName>
</protein>
<reference evidence="1" key="2">
    <citation type="submission" date="2023-05" db="EMBL/GenBank/DDBJ databases">
        <authorList>
            <consortium name="Lawrence Berkeley National Laboratory"/>
            <person name="Steindorff A."/>
            <person name="Hensen N."/>
            <person name="Bonometti L."/>
            <person name="Westerberg I."/>
            <person name="Brannstrom I.O."/>
            <person name="Guillou S."/>
            <person name="Cros-Aarteil S."/>
            <person name="Calhoun S."/>
            <person name="Haridas S."/>
            <person name="Kuo A."/>
            <person name="Mondo S."/>
            <person name="Pangilinan J."/>
            <person name="Riley R."/>
            <person name="Labutti K."/>
            <person name="Andreopoulos B."/>
            <person name="Lipzen A."/>
            <person name="Chen C."/>
            <person name="Yanf M."/>
            <person name="Daum C."/>
            <person name="Ng V."/>
            <person name="Clum A."/>
            <person name="Ohm R."/>
            <person name="Martin F."/>
            <person name="Silar P."/>
            <person name="Natvig D."/>
            <person name="Lalanne C."/>
            <person name="Gautier V."/>
            <person name="Ament-Velasquez S.L."/>
            <person name="Kruys A."/>
            <person name="Hutchinson M.I."/>
            <person name="Powell A.J."/>
            <person name="Barry K."/>
            <person name="Miller A.N."/>
            <person name="Grigoriev I.V."/>
            <person name="Debuchy R."/>
            <person name="Gladieux P."/>
            <person name="Thoren M.H."/>
            <person name="Johannesson H."/>
        </authorList>
    </citation>
    <scope>NUCLEOTIDE SEQUENCE</scope>
    <source>
        <strain evidence="1">CBS 990.96</strain>
    </source>
</reference>